<name>A0A318S6K8_9DEIO</name>
<protein>
    <submittedName>
        <fullName evidence="2">DNA-binding SARP family transcriptional activator</fullName>
    </submittedName>
</protein>
<dbReference type="SUPFAM" id="SSF52540">
    <property type="entry name" value="P-loop containing nucleoside triphosphate hydrolases"/>
    <property type="match status" value="1"/>
</dbReference>
<dbReference type="InterPro" id="IPR005158">
    <property type="entry name" value="BTAD"/>
</dbReference>
<dbReference type="SMART" id="SM01043">
    <property type="entry name" value="BTAD"/>
    <property type="match status" value="1"/>
</dbReference>
<dbReference type="InterPro" id="IPR027417">
    <property type="entry name" value="P-loop_NTPase"/>
</dbReference>
<dbReference type="InterPro" id="IPR051677">
    <property type="entry name" value="AfsR-DnrI-RedD_regulator"/>
</dbReference>
<dbReference type="EMBL" id="QJSX01000005">
    <property type="protein sequence ID" value="PYE54404.1"/>
    <property type="molecule type" value="Genomic_DNA"/>
</dbReference>
<gene>
    <name evidence="2" type="ORF">DES52_10541</name>
</gene>
<dbReference type="Gene3D" id="1.25.40.10">
    <property type="entry name" value="Tetratricopeptide repeat domain"/>
    <property type="match status" value="1"/>
</dbReference>
<proteinExistence type="predicted"/>
<dbReference type="InterPro" id="IPR011990">
    <property type="entry name" value="TPR-like_helical_dom_sf"/>
</dbReference>
<dbReference type="GO" id="GO:0003677">
    <property type="term" value="F:DNA binding"/>
    <property type="evidence" value="ECO:0007669"/>
    <property type="project" value="UniProtKB-KW"/>
</dbReference>
<keyword evidence="2" id="KW-0238">DNA-binding</keyword>
<keyword evidence="3" id="KW-1185">Reference proteome</keyword>
<comment type="caution">
    <text evidence="2">The sequence shown here is derived from an EMBL/GenBank/DDBJ whole genome shotgun (WGS) entry which is preliminary data.</text>
</comment>
<dbReference type="RefSeq" id="WP_110886200.1">
    <property type="nucleotide sequence ID" value="NZ_QJSX01000005.1"/>
</dbReference>
<evidence type="ECO:0000259" key="1">
    <source>
        <dbReference type="SMART" id="SM01043"/>
    </source>
</evidence>
<sequence>MTASSWHVRLLGVPHLDSDAGATLVLERKAAALLAYLALEGPTRRAQLTELLWPDTREAAARNNLVHLLRKLRSATSAELVEGAEVLTLAEDASTDVKRVWQAFEEGRYEDVLASDGELLQGSSYDDCLELHDWIALQQERLRERRLTAWRDRSDRAERDGRFDEALRHASALLDLDVLSEDAWRRVMRLHYLRGDRPASLKAYHKCKDVLERELGVEPLPETKELARLVSQGRVEVPSVARTDIPLSVLRPPVLVGREGEWASLEEAWQAGKFIFLSGEPGVGKSRLALDFASSKGEYHVLEGRPGDTNQPGASSARAFRTLLNRHTDLPLEPWVRLEMSRYLPELAEAGEAPPPLTNHLDVLRFRQAMGVFALATNAGITTMIVDDWQFFDDVSVEDGMSFFGGAYPLGQPGGMPRVIATLRTGETSEANLRLLEQLVQGGMALHIELRPLAPESRFALLEQVGVPGEGELRSRLASYAGGNPLFLLETVKHLIESNQLASGLPERLLPSGRVGDLIARRLARLSTTALQTARAAAVLQRDFSVELVADVLGAPLLDTATAWEELEAAQITRGERFSHDLVYEAVDVGMPDTVRRLLHRSAARVLPRYDAAPSRVARHWLRGGDFAKAADWLSQAAVIAEASAQFREATMFFEEAAGCFETNGDVDAARSARDAAARTARLVLVDAS</sequence>
<reference evidence="2 3" key="1">
    <citation type="submission" date="2018-06" db="EMBL/GenBank/DDBJ databases">
        <title>Genomic Encyclopedia of Type Strains, Phase IV (KMG-IV): sequencing the most valuable type-strain genomes for metagenomic binning, comparative biology and taxonomic classification.</title>
        <authorList>
            <person name="Goeker M."/>
        </authorList>
    </citation>
    <scope>NUCLEOTIDE SEQUENCE [LARGE SCALE GENOMIC DNA]</scope>
    <source>
        <strain evidence="2 3">DSM 18048</strain>
    </source>
</reference>
<organism evidence="2 3">
    <name type="scientific">Deinococcus yavapaiensis KR-236</name>
    <dbReference type="NCBI Taxonomy" id="694435"/>
    <lineage>
        <taxon>Bacteria</taxon>
        <taxon>Thermotogati</taxon>
        <taxon>Deinococcota</taxon>
        <taxon>Deinococci</taxon>
        <taxon>Deinococcales</taxon>
        <taxon>Deinococcaceae</taxon>
        <taxon>Deinococcus</taxon>
    </lineage>
</organism>
<dbReference type="Pfam" id="PF03704">
    <property type="entry name" value="BTAD"/>
    <property type="match status" value="1"/>
</dbReference>
<dbReference type="PANTHER" id="PTHR35807">
    <property type="entry name" value="TRANSCRIPTIONAL REGULATOR REDD-RELATED"/>
    <property type="match status" value="1"/>
</dbReference>
<dbReference type="InterPro" id="IPR041664">
    <property type="entry name" value="AAA_16"/>
</dbReference>
<accession>A0A318S6K8</accession>
<evidence type="ECO:0000313" key="2">
    <source>
        <dbReference type="EMBL" id="PYE54404.1"/>
    </source>
</evidence>
<evidence type="ECO:0000313" key="3">
    <source>
        <dbReference type="Proteomes" id="UP000248326"/>
    </source>
</evidence>
<feature type="domain" description="Bacterial transcriptional activator" evidence="1">
    <location>
        <begin position="95"/>
        <end position="230"/>
    </location>
</feature>
<dbReference type="SUPFAM" id="SSF48452">
    <property type="entry name" value="TPR-like"/>
    <property type="match status" value="1"/>
</dbReference>
<dbReference type="AlphaFoldDB" id="A0A318S6K8"/>
<dbReference type="Pfam" id="PF13191">
    <property type="entry name" value="AAA_16"/>
    <property type="match status" value="1"/>
</dbReference>
<dbReference type="OrthoDB" id="74119at2"/>
<dbReference type="Proteomes" id="UP000248326">
    <property type="component" value="Unassembled WGS sequence"/>
</dbReference>